<dbReference type="Pfam" id="PF02787">
    <property type="entry name" value="CPSase_L_D3"/>
    <property type="match status" value="1"/>
</dbReference>
<keyword evidence="14" id="KW-0464">Manganese</keyword>
<dbReference type="Gene3D" id="3.30.470.20">
    <property type="entry name" value="ATP-grasp fold, B domain"/>
    <property type="match status" value="2"/>
</dbReference>
<dbReference type="InterPro" id="IPR036047">
    <property type="entry name" value="F-box-like_dom_sf"/>
</dbReference>
<feature type="region of interest" description="Disordered" evidence="23">
    <location>
        <begin position="1632"/>
        <end position="1660"/>
    </location>
</feature>
<dbReference type="Proteomes" id="UP000316621">
    <property type="component" value="Chromosome 8"/>
</dbReference>
<evidence type="ECO:0000256" key="19">
    <source>
        <dbReference type="ARBA" id="ARBA00044334"/>
    </source>
</evidence>
<dbReference type="SMART" id="SM00851">
    <property type="entry name" value="MGS"/>
    <property type="match status" value="1"/>
</dbReference>
<dbReference type="NCBIfam" id="TIGR01369">
    <property type="entry name" value="CPSaseII_lrg"/>
    <property type="match status" value="1"/>
</dbReference>
<dbReference type="GO" id="GO:0004087">
    <property type="term" value="F:carbamoyl-phosphate synthase (ammonia) activity"/>
    <property type="evidence" value="ECO:0007669"/>
    <property type="project" value="UniProtKB-EC"/>
</dbReference>
<dbReference type="FunFam" id="3.30.470.20:FF:000013">
    <property type="entry name" value="Carbamoyl-phosphate synthase large chain"/>
    <property type="match status" value="1"/>
</dbReference>
<evidence type="ECO:0000256" key="9">
    <source>
        <dbReference type="ARBA" id="ARBA00022737"/>
    </source>
</evidence>
<keyword evidence="11 22" id="KW-0067">ATP-binding</keyword>
<dbReference type="EC" id="6.3.5.5" evidence="4"/>
<comment type="pathway">
    <text evidence="2">Amino-acid biosynthesis; L-arginine biosynthesis; carbamoyl phosphate from bicarbonate: step 1/1.</text>
</comment>
<dbReference type="Gene3D" id="1.10.1030.10">
    <property type="entry name" value="Carbamoyl-phosphate synthetase, large subunit oligomerisation domain"/>
    <property type="match status" value="1"/>
</dbReference>
<dbReference type="UniPathway" id="UPA00070">
    <property type="reaction ID" value="UER00115"/>
</dbReference>
<comment type="similarity">
    <text evidence="3">Belongs to the CarB family.</text>
</comment>
<organism evidence="26 27">
    <name type="scientific">Papaver somniferum</name>
    <name type="common">Opium poppy</name>
    <dbReference type="NCBI Taxonomy" id="3469"/>
    <lineage>
        <taxon>Eukaryota</taxon>
        <taxon>Viridiplantae</taxon>
        <taxon>Streptophyta</taxon>
        <taxon>Embryophyta</taxon>
        <taxon>Tracheophyta</taxon>
        <taxon>Spermatophyta</taxon>
        <taxon>Magnoliopsida</taxon>
        <taxon>Ranunculales</taxon>
        <taxon>Papaveraceae</taxon>
        <taxon>Papaveroideae</taxon>
        <taxon>Papaver</taxon>
    </lineage>
</organism>
<keyword evidence="8" id="KW-0479">Metal-binding</keyword>
<dbReference type="FunFam" id="3.30.470.20:FF:000007">
    <property type="entry name" value="Carbamoyl-phosphate synthase large chain"/>
    <property type="match status" value="1"/>
</dbReference>
<dbReference type="InterPro" id="IPR005483">
    <property type="entry name" value="CPSase_dom"/>
</dbReference>
<dbReference type="FunFam" id="3.40.50.20:FF:000003">
    <property type="entry name" value="Carbamoyl-phosphate synthase large chain"/>
    <property type="match status" value="1"/>
</dbReference>
<evidence type="ECO:0000256" key="7">
    <source>
        <dbReference type="ARBA" id="ARBA00022605"/>
    </source>
</evidence>
<dbReference type="FunFam" id="3.30.1490.20:FF:000001">
    <property type="entry name" value="Carbamoyl-phosphate synthase large chain"/>
    <property type="match status" value="1"/>
</dbReference>
<dbReference type="FunFam" id="3.40.50.20:FF:000001">
    <property type="entry name" value="Carbamoyl-phosphate synthase large chain"/>
    <property type="match status" value="1"/>
</dbReference>
<evidence type="ECO:0000256" key="6">
    <source>
        <dbReference type="ARBA" id="ARBA00022598"/>
    </source>
</evidence>
<evidence type="ECO:0000313" key="27">
    <source>
        <dbReference type="Proteomes" id="UP000316621"/>
    </source>
</evidence>
<dbReference type="SUPFAM" id="SSF81383">
    <property type="entry name" value="F-box domain"/>
    <property type="match status" value="1"/>
</dbReference>
<gene>
    <name evidence="26" type="ORF">C5167_048354</name>
</gene>
<keyword evidence="27" id="KW-1185">Reference proteome</keyword>
<protein>
    <recommendedName>
        <fullName evidence="21">Carbamoyl phosphate synthase arginine-specific large chain, chloroplastic</fullName>
        <ecNumber evidence="16">6.3.4.16</ecNumber>
        <ecNumber evidence="4">6.3.5.5</ecNumber>
    </recommendedName>
    <alternativeName>
        <fullName evidence="18">Ammonium-dependent carbamoyl phosphate synthetase</fullName>
    </alternativeName>
    <alternativeName>
        <fullName evidence="17">Arginine-specific carbamoyl phosphate synthetase, ammonia chain</fullName>
    </alternativeName>
    <alternativeName>
        <fullName evidence="19">Glutamine-dependent carbamoyl phosphate synthetase</fullName>
    </alternativeName>
</protein>
<evidence type="ECO:0000313" key="26">
    <source>
        <dbReference type="EMBL" id="RZC72868.1"/>
    </source>
</evidence>
<dbReference type="InterPro" id="IPR036897">
    <property type="entry name" value="CarbamoylP_synth_lsu_oligo_sf"/>
</dbReference>
<evidence type="ECO:0000256" key="18">
    <source>
        <dbReference type="ARBA" id="ARBA00044318"/>
    </source>
</evidence>
<dbReference type="InterPro" id="IPR011607">
    <property type="entry name" value="MGS-like_dom"/>
</dbReference>
<evidence type="ECO:0000256" key="2">
    <source>
        <dbReference type="ARBA" id="ARBA00005077"/>
    </source>
</evidence>
<feature type="region of interest" description="Disordered" evidence="23">
    <location>
        <begin position="1691"/>
        <end position="1722"/>
    </location>
</feature>
<dbReference type="PROSITE" id="PS00867">
    <property type="entry name" value="CPSASE_2"/>
    <property type="match status" value="2"/>
</dbReference>
<dbReference type="OMA" id="WRQFESI"/>
<dbReference type="Gene3D" id="3.30.1490.20">
    <property type="entry name" value="ATP-grasp fold, A domain"/>
    <property type="match status" value="1"/>
</dbReference>
<evidence type="ECO:0000259" key="24">
    <source>
        <dbReference type="PROSITE" id="PS50975"/>
    </source>
</evidence>
<accession>A0A4Y7KLA3</accession>
<dbReference type="HAMAP" id="MF_01210_B">
    <property type="entry name" value="CPSase_L_chain_B"/>
    <property type="match status" value="1"/>
</dbReference>
<dbReference type="InterPro" id="IPR005479">
    <property type="entry name" value="CPAse_ATP-bd"/>
</dbReference>
<evidence type="ECO:0000256" key="15">
    <source>
        <dbReference type="ARBA" id="ARBA00044031"/>
    </source>
</evidence>
<evidence type="ECO:0000256" key="17">
    <source>
        <dbReference type="ARBA" id="ARBA00044249"/>
    </source>
</evidence>
<dbReference type="Gene3D" id="1.20.1280.50">
    <property type="match status" value="1"/>
</dbReference>
<dbReference type="InterPro" id="IPR016185">
    <property type="entry name" value="PreATP-grasp_dom_sf"/>
</dbReference>
<dbReference type="GO" id="GO:0044205">
    <property type="term" value="P:'de novo' UMP biosynthetic process"/>
    <property type="evidence" value="ECO:0007669"/>
    <property type="project" value="UniProtKB-UniPathway"/>
</dbReference>
<dbReference type="InterPro" id="IPR011761">
    <property type="entry name" value="ATP-grasp"/>
</dbReference>
<reference evidence="26 27" key="1">
    <citation type="journal article" date="2018" name="Science">
        <title>The opium poppy genome and morphinan production.</title>
        <authorList>
            <person name="Guo L."/>
            <person name="Winzer T."/>
            <person name="Yang X."/>
            <person name="Li Y."/>
            <person name="Ning Z."/>
            <person name="He Z."/>
            <person name="Teodor R."/>
            <person name="Lu Y."/>
            <person name="Bowser T.A."/>
            <person name="Graham I.A."/>
            <person name="Ye K."/>
        </authorList>
    </citation>
    <scope>NUCLEOTIDE SEQUENCE [LARGE SCALE GENOMIC DNA]</scope>
    <source>
        <strain evidence="27">cv. HN1</strain>
        <tissue evidence="26">Leaves</tissue>
    </source>
</reference>
<dbReference type="PANTHER" id="PTHR11405">
    <property type="entry name" value="CARBAMOYLTRANSFERASE FAMILY MEMBER"/>
    <property type="match status" value="1"/>
</dbReference>
<dbReference type="CDD" id="cd09917">
    <property type="entry name" value="F-box_SF"/>
    <property type="match status" value="1"/>
</dbReference>
<evidence type="ECO:0000256" key="11">
    <source>
        <dbReference type="ARBA" id="ARBA00022840"/>
    </source>
</evidence>
<dbReference type="InterPro" id="IPR005480">
    <property type="entry name" value="CPSase_lsu_oligo"/>
</dbReference>
<evidence type="ECO:0000256" key="22">
    <source>
        <dbReference type="PROSITE-ProRule" id="PRU00409"/>
    </source>
</evidence>
<dbReference type="EC" id="6.3.4.16" evidence="16"/>
<sequence length="1722" mass="189177">MAAFCMNPVDTTSLSSSSILNSSKSSLFLKSGSIQFLLYSKKKDNLSSSSLRLKQRRFKNNNGVGLVKCGNQIVNDSSSNGGVFDGGLGSSPVGKRTDLKKIMILGAGPIVIGQACEFDYSGTQACKALKEEGYQVILINSNPATIMTDPDLADRTYITPMTPELVAQVIEKERPDALLPTMGGQTALNLAVDLAQSGVLEKYGVELIGAKLDAIKKAEDRDLFKQAMKSIGIKTPPSGIGNTLEECFEIAKDIGEFPLIIRPAFTLGGTGGGIAYNREEFEEICKSGLAASTMSQVLVEKSLLGWKEYELEVMRDLADNVVIICSIENIDPMGVHTGDSITVAPAQTLTDKEYQRLRDYSIAIIREIGVECGGSNVQFAVNPADGEVMVIEMNPRVSRSSALASKATGFPIAKMAAKLSVGYTLDQIPNDITRKTPASFEPSIDYVVTKIPRFAFEKFPGSQPILTTQMKSVGESMALGRTFQESFQKAVRSLECGFSGWGCAPIKELDWDWDQLKYSLRVPSPDRIHSVYAAMKKGMPVNEIHELSFIDKWFLTQLKELVDVEQFLSARSLSQLTRDDMYEVKKRGFSDKQIAFATKSTENEVRIARLSLGVTPSYKRVDTCAAEFEANTPYMYSSYDYECESLPTNKKKVLILGGGPNRIGQGIEFDYCCCHASFSLQDAGYETIMMNSNPETVSTDYDTSDRLYFEPLTVEDVINIIELERPDGIIVQFGGQTPLKLALPIQRYLDEHKLLSASGAGYVRIWGTSPDSIDAAEDRERFNAILKELEIEQPQGGIAKSDADALAIAKEIGYPVVVRPSYVLGGRAMEIVYSDENLVRYLETAVEVDPERPVLIDRYLSDAIEIDIDALADSYGNVVIGGIMEHIEQAGVHSGDSACSLPTKTIPSSRLEIIRSWTKKLARRLKVCGLMNCQYAITAAGEVFLLEANPRASRTVPFVSKAIGKPLAKCGALVMSGMSLQDLRFTEEVIPKHMSVKEAVLPFEKFLGCDVLLGPEMRSTGEVMGIDFEFSSAFAKAQIAAGQKLPLSGTVFISLNDLTKPHLATIARSFVDLGFKIVSTSGTAHILEMEGIPVERVLKMHEGRPHPGDMLANKQIQLLVITSSGDALDQIDGRELRRMALSYKVPIITTVAGAKASAEAIKSMKHSNVKMIALQDFFDVTVDAQLNLQSASNLVQLVQKVSEGAVLEYSREDKSFRNAVRTVAQRILVSLSPQLVKRITADVLSAPVLSAVGEPYYNVIAEALRVKSRSVLFLAWASSLEHLVITSKRNYLYGLLFLLIGWVMRRLDLLHDSDLHMRMTDGESSPNVGLPVSNKVLPQALTFIRSSLLSSLNFVMLRHPGFADRLMKHCPSIPLGLAKFFPLSPQFSGPCKTGSSSSTQVSFLFVTSMEGGCIDFVQLLNQDLSTNILSYLDDPADVVRVGSVSRAWRQFESILNTLEPRDRIANKACYWSSEGGSDQGVPETLTYKLASRLCFINEINIQPFEAYFQDGFPIYSAKAVRFRIGHFTDHYTETDLMDVFAVGHRHIEDDVVWTYTSEYFPMAQENCLQKFKLPQPVFAVGGVLQIELSGRVQQQDIDGISHVQILGRPLKEDFDAEFVDLSGKCVLKYIPKPDATGDSNPSAGDVLEDGSGGSTPGPSRLHSFTAGLVQRAGMGFERIFSLRGHGVLIMDDDSNDEDNEDYEDGMNDNLVEAESDAEQAFD</sequence>
<feature type="domain" description="ATP-grasp" evidence="24">
    <location>
        <begin position="783"/>
        <end position="976"/>
    </location>
</feature>
<dbReference type="PROSITE" id="PS51855">
    <property type="entry name" value="MGS"/>
    <property type="match status" value="1"/>
</dbReference>
<dbReference type="PANTHER" id="PTHR11405:SF53">
    <property type="entry name" value="CARBAMOYL-PHOSPHATE SYNTHASE [AMMONIA], MITOCHONDRIAL"/>
    <property type="match status" value="1"/>
</dbReference>
<dbReference type="PROSITE" id="PS50975">
    <property type="entry name" value="ATP_GRASP"/>
    <property type="match status" value="2"/>
</dbReference>
<dbReference type="STRING" id="3469.A0A4Y7KLA3"/>
<keyword evidence="5" id="KW-0055">Arginine biosynthesis</keyword>
<dbReference type="GO" id="GO:0004088">
    <property type="term" value="F:carbamoyl-phosphate synthase (glutamine-hydrolyzing) activity"/>
    <property type="evidence" value="ECO:0007669"/>
    <property type="project" value="UniProtKB-EC"/>
</dbReference>
<keyword evidence="6" id="KW-0436">Ligase</keyword>
<dbReference type="FunFam" id="3.40.50.1380:FF:000013">
    <property type="entry name" value="Carbamoyl-phosphate synthase large chain"/>
    <property type="match status" value="1"/>
</dbReference>
<keyword evidence="12" id="KW-0460">Magnesium</keyword>
<evidence type="ECO:0000256" key="23">
    <source>
        <dbReference type="SAM" id="MobiDB-lite"/>
    </source>
</evidence>
<dbReference type="InterPro" id="IPR058047">
    <property type="entry name" value="CPSase_preATP-grasp"/>
</dbReference>
<dbReference type="InterPro" id="IPR036914">
    <property type="entry name" value="MGS-like_dom_sf"/>
</dbReference>
<dbReference type="GO" id="GO:0005524">
    <property type="term" value="F:ATP binding"/>
    <property type="evidence" value="ECO:0007669"/>
    <property type="project" value="UniProtKB-UniRule"/>
</dbReference>
<name>A0A4Y7KLA3_PAPSO</name>
<evidence type="ECO:0000256" key="21">
    <source>
        <dbReference type="ARBA" id="ARBA00074190"/>
    </source>
</evidence>
<evidence type="ECO:0000256" key="12">
    <source>
        <dbReference type="ARBA" id="ARBA00022842"/>
    </source>
</evidence>
<evidence type="ECO:0000256" key="16">
    <source>
        <dbReference type="ARBA" id="ARBA00044063"/>
    </source>
</evidence>
<feature type="domain" description="MGS-like" evidence="25">
    <location>
        <begin position="1043"/>
        <end position="1184"/>
    </location>
</feature>
<dbReference type="HAMAP" id="MF_01210_A">
    <property type="entry name" value="CPSase_L_chain_A"/>
    <property type="match status" value="1"/>
</dbReference>
<evidence type="ECO:0000256" key="14">
    <source>
        <dbReference type="ARBA" id="ARBA00023211"/>
    </source>
</evidence>
<evidence type="ECO:0000256" key="8">
    <source>
        <dbReference type="ARBA" id="ARBA00022723"/>
    </source>
</evidence>
<comment type="catalytic activity">
    <reaction evidence="20">
        <text>hydrogencarbonate + NH4(+) + 2 ATP = carbamoyl phosphate + 2 ADP + phosphate + 2 H(+)</text>
        <dbReference type="Rhea" id="RHEA:18029"/>
        <dbReference type="ChEBI" id="CHEBI:15378"/>
        <dbReference type="ChEBI" id="CHEBI:17544"/>
        <dbReference type="ChEBI" id="CHEBI:28938"/>
        <dbReference type="ChEBI" id="CHEBI:30616"/>
        <dbReference type="ChEBI" id="CHEBI:43474"/>
        <dbReference type="ChEBI" id="CHEBI:58228"/>
        <dbReference type="ChEBI" id="CHEBI:456216"/>
        <dbReference type="EC" id="6.3.4.16"/>
    </reaction>
</comment>
<dbReference type="GO" id="GO:0005737">
    <property type="term" value="C:cytoplasm"/>
    <property type="evidence" value="ECO:0007669"/>
    <property type="project" value="TreeGrafter"/>
</dbReference>
<evidence type="ECO:0000256" key="13">
    <source>
        <dbReference type="ARBA" id="ARBA00022975"/>
    </source>
</evidence>
<dbReference type="Gramene" id="RZC72868">
    <property type="protein sequence ID" value="RZC72868"/>
    <property type="gene ID" value="C5167_048354"/>
</dbReference>
<dbReference type="GO" id="GO:0006526">
    <property type="term" value="P:L-arginine biosynthetic process"/>
    <property type="evidence" value="ECO:0007669"/>
    <property type="project" value="UniProtKB-KW"/>
</dbReference>
<keyword evidence="10 22" id="KW-0547">Nucleotide-binding</keyword>
<dbReference type="InterPro" id="IPR006275">
    <property type="entry name" value="CPSase_lsu"/>
</dbReference>
<comment type="subunit">
    <text evidence="15">Heterodimer composed of 2 chains; the small (or glutamine) chain promotes the hydrolysis of glutamine to ammonia, which is used by the large (or ammonia) chain to synthesize carbamoyl phosphate.</text>
</comment>
<dbReference type="PROSITE" id="PS00866">
    <property type="entry name" value="CPSASE_1"/>
    <property type="match status" value="2"/>
</dbReference>
<dbReference type="GO" id="GO:0006541">
    <property type="term" value="P:glutamine metabolic process"/>
    <property type="evidence" value="ECO:0007669"/>
    <property type="project" value="TreeGrafter"/>
</dbReference>
<comment type="cofactor">
    <cofactor evidence="1">
        <name>Mn(2+)</name>
        <dbReference type="ChEBI" id="CHEBI:29035"/>
    </cofactor>
</comment>
<dbReference type="GO" id="GO:0046872">
    <property type="term" value="F:metal ion binding"/>
    <property type="evidence" value="ECO:0007669"/>
    <property type="project" value="UniProtKB-KW"/>
</dbReference>
<dbReference type="NCBIfam" id="NF003671">
    <property type="entry name" value="PRK05294.1"/>
    <property type="match status" value="1"/>
</dbReference>
<evidence type="ECO:0000256" key="3">
    <source>
        <dbReference type="ARBA" id="ARBA00009799"/>
    </source>
</evidence>
<dbReference type="SMART" id="SM01096">
    <property type="entry name" value="CPSase_L_D3"/>
    <property type="match status" value="1"/>
</dbReference>
<dbReference type="InterPro" id="IPR033937">
    <property type="entry name" value="MGS_CPS_CarB"/>
</dbReference>
<dbReference type="InterPro" id="IPR013815">
    <property type="entry name" value="ATP_grasp_subdomain_1"/>
</dbReference>
<evidence type="ECO:0000256" key="5">
    <source>
        <dbReference type="ARBA" id="ARBA00022571"/>
    </source>
</evidence>
<dbReference type="PRINTS" id="PR00098">
    <property type="entry name" value="CPSASE"/>
</dbReference>
<evidence type="ECO:0000256" key="20">
    <source>
        <dbReference type="ARBA" id="ARBA00047359"/>
    </source>
</evidence>
<evidence type="ECO:0000256" key="10">
    <source>
        <dbReference type="ARBA" id="ARBA00022741"/>
    </source>
</evidence>
<proteinExistence type="inferred from homology"/>
<dbReference type="Gene3D" id="3.40.50.20">
    <property type="match status" value="2"/>
</dbReference>
<evidence type="ECO:0000259" key="25">
    <source>
        <dbReference type="PROSITE" id="PS51855"/>
    </source>
</evidence>
<evidence type="ECO:0000256" key="1">
    <source>
        <dbReference type="ARBA" id="ARBA00001936"/>
    </source>
</evidence>
<dbReference type="Pfam" id="PF02786">
    <property type="entry name" value="CPSase_L_D2"/>
    <property type="match status" value="2"/>
</dbReference>
<dbReference type="Gene3D" id="3.40.50.1380">
    <property type="entry name" value="Methylglyoxal synthase-like domain"/>
    <property type="match status" value="1"/>
</dbReference>
<feature type="domain" description="ATP-grasp" evidence="24">
    <location>
        <begin position="225"/>
        <end position="421"/>
    </location>
</feature>
<dbReference type="Pfam" id="PF02142">
    <property type="entry name" value="MGS"/>
    <property type="match status" value="1"/>
</dbReference>
<dbReference type="SUPFAM" id="SSF52440">
    <property type="entry name" value="PreATP-grasp domain"/>
    <property type="match status" value="2"/>
</dbReference>
<dbReference type="CDD" id="cd01424">
    <property type="entry name" value="MGS_CPS_II"/>
    <property type="match status" value="1"/>
</dbReference>
<dbReference type="Pfam" id="PF25596">
    <property type="entry name" value="CPSase_L_D1"/>
    <property type="match status" value="2"/>
</dbReference>
<dbReference type="FunFam" id="1.10.1030.10:FF:000002">
    <property type="entry name" value="Carbamoyl-phosphate synthase large chain"/>
    <property type="match status" value="1"/>
</dbReference>
<dbReference type="SUPFAM" id="SSF48108">
    <property type="entry name" value="Carbamoyl phosphate synthetase, large subunit connection domain"/>
    <property type="match status" value="1"/>
</dbReference>
<dbReference type="SUPFAM" id="SSF52335">
    <property type="entry name" value="Methylglyoxal synthase-like"/>
    <property type="match status" value="1"/>
</dbReference>
<dbReference type="EMBL" id="CM010722">
    <property type="protein sequence ID" value="RZC72868.1"/>
    <property type="molecule type" value="Genomic_DNA"/>
</dbReference>
<dbReference type="NCBIfam" id="NF009455">
    <property type="entry name" value="PRK12815.1"/>
    <property type="match status" value="1"/>
</dbReference>
<keyword evidence="13" id="KW-0665">Pyrimidine biosynthesis</keyword>
<keyword evidence="7" id="KW-0028">Amino-acid biosynthesis</keyword>
<dbReference type="SUPFAM" id="SSF56059">
    <property type="entry name" value="Glutathione synthetase ATP-binding domain-like"/>
    <property type="match status" value="2"/>
</dbReference>
<keyword evidence="9" id="KW-0677">Repeat</keyword>
<evidence type="ECO:0000256" key="4">
    <source>
        <dbReference type="ARBA" id="ARBA00012738"/>
    </source>
</evidence>